<gene>
    <name evidence="7" type="ORF">HU760_015065</name>
</gene>
<proteinExistence type="inferred from homology"/>
<protein>
    <submittedName>
        <fullName evidence="7">Acetyl-CoA C-acyltransferase family protein</fullName>
    </submittedName>
</protein>
<organism evidence="7 8">
    <name type="scientific">Pseudomonas oryzicola</name>
    <dbReference type="NCBI Taxonomy" id="485876"/>
    <lineage>
        <taxon>Bacteria</taxon>
        <taxon>Pseudomonadati</taxon>
        <taxon>Pseudomonadota</taxon>
        <taxon>Gammaproteobacteria</taxon>
        <taxon>Pseudomonadales</taxon>
        <taxon>Pseudomonadaceae</taxon>
        <taxon>Pseudomonas</taxon>
    </lineage>
</organism>
<dbReference type="SUPFAM" id="SSF53901">
    <property type="entry name" value="Thiolase-like"/>
    <property type="match status" value="2"/>
</dbReference>
<dbReference type="NCBIfam" id="NF006552">
    <property type="entry name" value="PRK09051.1"/>
    <property type="match status" value="1"/>
</dbReference>
<evidence type="ECO:0000256" key="1">
    <source>
        <dbReference type="ARBA" id="ARBA00010982"/>
    </source>
</evidence>
<feature type="domain" description="Thiolase C-terminal" evidence="6">
    <location>
        <begin position="271"/>
        <end position="393"/>
    </location>
</feature>
<dbReference type="NCBIfam" id="TIGR01930">
    <property type="entry name" value="AcCoA-C-Actrans"/>
    <property type="match status" value="1"/>
</dbReference>
<dbReference type="RefSeq" id="WP_186675414.1">
    <property type="nucleotide sequence ID" value="NZ_JABWRZ020000001.1"/>
</dbReference>
<evidence type="ECO:0000259" key="6">
    <source>
        <dbReference type="Pfam" id="PF02803"/>
    </source>
</evidence>
<comment type="similarity">
    <text evidence="1 4">Belongs to the thiolase-like superfamily. Thiolase family.</text>
</comment>
<dbReference type="InterPro" id="IPR020610">
    <property type="entry name" value="Thiolase_AS"/>
</dbReference>
<evidence type="ECO:0000313" key="7">
    <source>
        <dbReference type="EMBL" id="MBV4491915.1"/>
    </source>
</evidence>
<dbReference type="InterPro" id="IPR020615">
    <property type="entry name" value="Thiolase_acyl_enz_int_AS"/>
</dbReference>
<dbReference type="Pfam" id="PF02803">
    <property type="entry name" value="Thiolase_C"/>
    <property type="match status" value="1"/>
</dbReference>
<dbReference type="Gene3D" id="3.40.47.10">
    <property type="match status" value="2"/>
</dbReference>
<comment type="caution">
    <text evidence="7">The sequence shown here is derived from an EMBL/GenBank/DDBJ whole genome shotgun (WGS) entry which is preliminary data.</text>
</comment>
<evidence type="ECO:0000313" key="8">
    <source>
        <dbReference type="Proteomes" id="UP000609530"/>
    </source>
</evidence>
<dbReference type="EMBL" id="JABWRZ020000001">
    <property type="protein sequence ID" value="MBV4491915.1"/>
    <property type="molecule type" value="Genomic_DNA"/>
</dbReference>
<dbReference type="PANTHER" id="PTHR18919:SF107">
    <property type="entry name" value="ACETYL-COA ACETYLTRANSFERASE, CYTOSOLIC"/>
    <property type="match status" value="1"/>
</dbReference>
<accession>A0ABS6QCH5</accession>
<dbReference type="InterPro" id="IPR020616">
    <property type="entry name" value="Thiolase_N"/>
</dbReference>
<evidence type="ECO:0000256" key="3">
    <source>
        <dbReference type="ARBA" id="ARBA00023315"/>
    </source>
</evidence>
<keyword evidence="2 4" id="KW-0808">Transferase</keyword>
<sequence>MSSAEIYVVSAVRSAIGGFGGSLKDLPLADLASAITRAAIERSGVAAEQIGHLVMGTVIPTEPRDAYLARVAAMNAGIPKETPAFNVNRLCGSGLQAIVSAAQCLLLGDTDVAVAAGAESMSRGPYLLPQARWGARMGDLQGIDYTVGVLQDPFEHFHMGITAENVSARHGITREMQDELALTSQRRAARAIAEGRFASQIVPLELKTRKGSVQFSVDEHVRGEVTAEQLAGMKPVFKKDGTVTAGNASGINDGAGGLVLASGDAVRRLGLKPLARLVGYAHAGVEPELMGLGPIPATRKVLEKTGLKVQDLDVIESNEAFAAQACAVARELGFDPEKVNPNGSGISLGHPVGATGAIIATKAIHELQRIQGRYALATMCIGGGQGIAVVFERV</sequence>
<reference evidence="7 8" key="1">
    <citation type="journal article" date="2020" name="Microorganisms">
        <title>Reliable Identification of Environmental Pseudomonas Isolates Using the rpoD Gene.</title>
        <authorList>
            <consortium name="The Broad Institute Genome Sequencing Platform"/>
            <person name="Girard L."/>
            <person name="Lood C."/>
            <person name="Rokni-Zadeh H."/>
            <person name="van Noort V."/>
            <person name="Lavigne R."/>
            <person name="De Mot R."/>
        </authorList>
    </citation>
    <scope>NUCLEOTIDE SEQUENCE [LARGE SCALE GENOMIC DNA]</scope>
    <source>
        <strain evidence="7 8">RD9SR1</strain>
    </source>
</reference>
<dbReference type="PROSITE" id="PS00098">
    <property type="entry name" value="THIOLASE_1"/>
    <property type="match status" value="1"/>
</dbReference>
<dbReference type="InterPro" id="IPR016039">
    <property type="entry name" value="Thiolase-like"/>
</dbReference>
<dbReference type="InterPro" id="IPR002155">
    <property type="entry name" value="Thiolase"/>
</dbReference>
<dbReference type="PIRSF" id="PIRSF000429">
    <property type="entry name" value="Ac-CoA_Ac_transf"/>
    <property type="match status" value="1"/>
</dbReference>
<name>A0ABS6QCH5_9PSED</name>
<dbReference type="PROSITE" id="PS00099">
    <property type="entry name" value="THIOLASE_3"/>
    <property type="match status" value="1"/>
</dbReference>
<dbReference type="PANTHER" id="PTHR18919">
    <property type="entry name" value="ACETYL-COA C-ACYLTRANSFERASE"/>
    <property type="match status" value="1"/>
</dbReference>
<evidence type="ECO:0000259" key="5">
    <source>
        <dbReference type="Pfam" id="PF00108"/>
    </source>
</evidence>
<evidence type="ECO:0000256" key="4">
    <source>
        <dbReference type="RuleBase" id="RU003557"/>
    </source>
</evidence>
<dbReference type="InterPro" id="IPR020617">
    <property type="entry name" value="Thiolase_C"/>
</dbReference>
<evidence type="ECO:0000256" key="2">
    <source>
        <dbReference type="ARBA" id="ARBA00022679"/>
    </source>
</evidence>
<keyword evidence="8" id="KW-1185">Reference proteome</keyword>
<dbReference type="Proteomes" id="UP000609530">
    <property type="component" value="Unassembled WGS sequence"/>
</dbReference>
<keyword evidence="3 4" id="KW-0012">Acyltransferase</keyword>
<dbReference type="Pfam" id="PF00108">
    <property type="entry name" value="Thiolase_N"/>
    <property type="match status" value="1"/>
</dbReference>
<feature type="domain" description="Thiolase N-terminal" evidence="5">
    <location>
        <begin position="6"/>
        <end position="262"/>
    </location>
</feature>
<dbReference type="CDD" id="cd00751">
    <property type="entry name" value="thiolase"/>
    <property type="match status" value="1"/>
</dbReference>